<evidence type="ECO:0000313" key="6">
    <source>
        <dbReference type="Proteomes" id="UP000185696"/>
    </source>
</evidence>
<protein>
    <submittedName>
        <fullName evidence="5">ESX secretion-associated protein EspG</fullName>
    </submittedName>
</protein>
<dbReference type="AlphaFoldDB" id="A0A7Z0WKI3"/>
<comment type="subcellular location">
    <subcellularLocation>
        <location evidence="1">Cytoplasm</location>
    </subcellularLocation>
</comment>
<dbReference type="Pfam" id="PF14011">
    <property type="entry name" value="ESX-1_EspG"/>
    <property type="match status" value="1"/>
</dbReference>
<comment type="caution">
    <text evidence="5">The sequence shown here is derived from an EMBL/GenBank/DDBJ whole genome shotgun (WGS) entry which is preliminary data.</text>
</comment>
<evidence type="ECO:0000313" key="5">
    <source>
        <dbReference type="EMBL" id="OLF09472.1"/>
    </source>
</evidence>
<keyword evidence="3" id="KW-0963">Cytoplasm</keyword>
<evidence type="ECO:0000256" key="3">
    <source>
        <dbReference type="ARBA" id="ARBA00022490"/>
    </source>
</evidence>
<proteinExistence type="inferred from homology"/>
<dbReference type="EMBL" id="MSIF01000009">
    <property type="protein sequence ID" value="OLF09472.1"/>
    <property type="molecule type" value="Genomic_DNA"/>
</dbReference>
<keyword evidence="6" id="KW-1185">Reference proteome</keyword>
<comment type="similarity">
    <text evidence="2">Belongs to the EspG family.</text>
</comment>
<reference evidence="5 6" key="1">
    <citation type="submission" date="2016-12" db="EMBL/GenBank/DDBJ databases">
        <title>The draft genome sequence of Actinophytocola xinjiangensis.</title>
        <authorList>
            <person name="Wang W."/>
            <person name="Yuan L."/>
        </authorList>
    </citation>
    <scope>NUCLEOTIDE SEQUENCE [LARGE SCALE GENOMIC DNA]</scope>
    <source>
        <strain evidence="5 6">CGMCC 4.4663</strain>
    </source>
</reference>
<evidence type="ECO:0000256" key="2">
    <source>
        <dbReference type="ARBA" id="ARBA00006411"/>
    </source>
</evidence>
<dbReference type="Proteomes" id="UP000185696">
    <property type="component" value="Unassembled WGS sequence"/>
</dbReference>
<evidence type="ECO:0000256" key="1">
    <source>
        <dbReference type="ARBA" id="ARBA00004496"/>
    </source>
</evidence>
<keyword evidence="4" id="KW-0143">Chaperone</keyword>
<dbReference type="OrthoDB" id="3679349at2"/>
<organism evidence="5 6">
    <name type="scientific">Actinophytocola xinjiangensis</name>
    <dbReference type="NCBI Taxonomy" id="485602"/>
    <lineage>
        <taxon>Bacteria</taxon>
        <taxon>Bacillati</taxon>
        <taxon>Actinomycetota</taxon>
        <taxon>Actinomycetes</taxon>
        <taxon>Pseudonocardiales</taxon>
        <taxon>Pseudonocardiaceae</taxon>
    </lineage>
</organism>
<accession>A0A7Z0WKI3</accession>
<name>A0A7Z0WKI3_9PSEU</name>
<dbReference type="InterPro" id="IPR025734">
    <property type="entry name" value="EspG"/>
</dbReference>
<sequence length="256" mass="27595">MTTSGTVKLSTLEFDVLWERERLPRKHEAIAVPSPGKTHSERARLVTKALAELAARGLTVHDRAAGALLDRLELLARPQVSIDSWVWSDREIRALTAASGDQAVLAVVEGDEVWLIPSRDTAIAESAVSICGEAPAGPGLSVSVPTDVLVAADGEAGGDSRELSAALIRRGVPNNDAKTLGLMVDGMDLRGQFCVNRVRRDGRLARAERVVAFHDTAQGRYAHLAKPNNDGRTWSTVTPADNRRLAMLVRELADEV</sequence>
<evidence type="ECO:0000256" key="4">
    <source>
        <dbReference type="ARBA" id="ARBA00023186"/>
    </source>
</evidence>
<dbReference type="RefSeq" id="WP_075134464.1">
    <property type="nucleotide sequence ID" value="NZ_MSIF01000009.1"/>
</dbReference>
<gene>
    <name evidence="5" type="ORF">BLA60_20160</name>
</gene>